<protein>
    <recommendedName>
        <fullName evidence="15">Trimeric intracellular cation channel type A</fullName>
    </recommendedName>
</protein>
<feature type="transmembrane region" description="Helical" evidence="12">
    <location>
        <begin position="406"/>
        <end position="425"/>
    </location>
</feature>
<feature type="transmembrane region" description="Helical" evidence="12">
    <location>
        <begin position="288"/>
        <end position="310"/>
    </location>
</feature>
<evidence type="ECO:0008006" key="15">
    <source>
        <dbReference type="Google" id="ProtNLM"/>
    </source>
</evidence>
<dbReference type="GO" id="GO:0016020">
    <property type="term" value="C:membrane"/>
    <property type="evidence" value="ECO:0007669"/>
    <property type="project" value="InterPro"/>
</dbReference>
<evidence type="ECO:0000256" key="7">
    <source>
        <dbReference type="ARBA" id="ARBA00022958"/>
    </source>
</evidence>
<keyword evidence="9" id="KW-0406">Ion transport</keyword>
<dbReference type="Pfam" id="PF05197">
    <property type="entry name" value="TRIC"/>
    <property type="match status" value="1"/>
</dbReference>
<name>A0AAQ4DHK9_AMBAM</name>
<dbReference type="GO" id="GO:0012505">
    <property type="term" value="C:endomembrane system"/>
    <property type="evidence" value="ECO:0007669"/>
    <property type="project" value="UniProtKB-SubCell"/>
</dbReference>
<dbReference type="InterPro" id="IPR007866">
    <property type="entry name" value="TRIC_channel"/>
</dbReference>
<organism evidence="13 14">
    <name type="scientific">Amblyomma americanum</name>
    <name type="common">Lone star tick</name>
    <dbReference type="NCBI Taxonomy" id="6943"/>
    <lineage>
        <taxon>Eukaryota</taxon>
        <taxon>Metazoa</taxon>
        <taxon>Ecdysozoa</taxon>
        <taxon>Arthropoda</taxon>
        <taxon>Chelicerata</taxon>
        <taxon>Arachnida</taxon>
        <taxon>Acari</taxon>
        <taxon>Parasitiformes</taxon>
        <taxon>Ixodida</taxon>
        <taxon>Ixodoidea</taxon>
        <taxon>Ixodidae</taxon>
        <taxon>Amblyomminae</taxon>
        <taxon>Amblyomma</taxon>
    </lineage>
</organism>
<keyword evidence="11" id="KW-0407">Ion channel</keyword>
<keyword evidence="14" id="KW-1185">Reference proteome</keyword>
<keyword evidence="6" id="KW-0631">Potassium channel</keyword>
<evidence type="ECO:0000256" key="12">
    <source>
        <dbReference type="SAM" id="Phobius"/>
    </source>
</evidence>
<keyword evidence="5 12" id="KW-0812">Transmembrane</keyword>
<feature type="transmembrane region" description="Helical" evidence="12">
    <location>
        <begin position="132"/>
        <end position="151"/>
    </location>
</feature>
<feature type="transmembrane region" description="Helical" evidence="12">
    <location>
        <begin position="163"/>
        <end position="183"/>
    </location>
</feature>
<dbReference type="Proteomes" id="UP001321473">
    <property type="component" value="Unassembled WGS sequence"/>
</dbReference>
<dbReference type="GO" id="GO:0005267">
    <property type="term" value="F:potassium channel activity"/>
    <property type="evidence" value="ECO:0007669"/>
    <property type="project" value="UniProtKB-KW"/>
</dbReference>
<comment type="caution">
    <text evidence="13">The sequence shown here is derived from an EMBL/GenBank/DDBJ whole genome shotgun (WGS) entry which is preliminary data.</text>
</comment>
<evidence type="ECO:0000256" key="8">
    <source>
        <dbReference type="ARBA" id="ARBA00022989"/>
    </source>
</evidence>
<evidence type="ECO:0000256" key="2">
    <source>
        <dbReference type="ARBA" id="ARBA00005766"/>
    </source>
</evidence>
<evidence type="ECO:0000256" key="10">
    <source>
        <dbReference type="ARBA" id="ARBA00023136"/>
    </source>
</evidence>
<evidence type="ECO:0000256" key="5">
    <source>
        <dbReference type="ARBA" id="ARBA00022692"/>
    </source>
</evidence>
<evidence type="ECO:0000313" key="14">
    <source>
        <dbReference type="Proteomes" id="UP001321473"/>
    </source>
</evidence>
<dbReference type="GO" id="GO:0042802">
    <property type="term" value="F:identical protein binding"/>
    <property type="evidence" value="ECO:0007669"/>
    <property type="project" value="InterPro"/>
</dbReference>
<gene>
    <name evidence="13" type="ORF">V5799_026782</name>
</gene>
<evidence type="ECO:0000256" key="11">
    <source>
        <dbReference type="ARBA" id="ARBA00023303"/>
    </source>
</evidence>
<keyword evidence="3" id="KW-0813">Transport</keyword>
<sequence>MIPVSSLLQAIFTAAQGSQARIHESYPPPPHTLLSSSAHAQWRRVSARAPLRACYLRFRTIPEQRAGAPAPSKAKDLKMDPEMFLDVANQVAKLKMYPYFDVAHCVITCLYLREDLGPGSQLFSRKHPMSCWISSMFSIFAGGILSAFLLGEPILGALKNNQQLLLATAVWYAIFYSPFDIVYKICKFFPCKLVIALMKEVTRCKKVHDGVMHAAKVYPNGYLIMIIIGVVKGNGSSFLKVFERLLRGFWTPGAMEIMQPSFPTKACLVASIIFVLDKKTEFISAPHALVYLGIVVFMLYFKLSAMLLGIHDPFLPFENLFCAVFLGGPSSPAHCVQCGTSSPLPPSSGFLAWDVPAAKQGCVCVRVDLLLYYGQVLSAAKHRRTPGKEGRGSRERMDIRLKSQEWLPYFVLIVGFFIQPPLLFCDS</sequence>
<keyword evidence="10 12" id="KW-0472">Membrane</keyword>
<dbReference type="AlphaFoldDB" id="A0AAQ4DHK9"/>
<comment type="subcellular location">
    <subcellularLocation>
        <location evidence="1">Endomembrane system</location>
        <topology evidence="1">Multi-pass membrane protein</topology>
    </subcellularLocation>
</comment>
<dbReference type="PANTHER" id="PTHR12454:SF11">
    <property type="entry name" value="GH25683P"/>
    <property type="match status" value="1"/>
</dbReference>
<comment type="similarity">
    <text evidence="2">Belongs to the TMEM38 family.</text>
</comment>
<evidence type="ECO:0000256" key="9">
    <source>
        <dbReference type="ARBA" id="ARBA00023065"/>
    </source>
</evidence>
<evidence type="ECO:0000256" key="1">
    <source>
        <dbReference type="ARBA" id="ARBA00004127"/>
    </source>
</evidence>
<dbReference type="EMBL" id="JARKHS020030621">
    <property type="protein sequence ID" value="KAK8761949.1"/>
    <property type="molecule type" value="Genomic_DNA"/>
</dbReference>
<dbReference type="PANTHER" id="PTHR12454">
    <property type="entry name" value="TRIMERIC INTRACELLULAR CATION CHANNEL"/>
    <property type="match status" value="1"/>
</dbReference>
<accession>A0AAQ4DHK9</accession>
<keyword evidence="8 12" id="KW-1133">Transmembrane helix</keyword>
<evidence type="ECO:0000256" key="4">
    <source>
        <dbReference type="ARBA" id="ARBA00022538"/>
    </source>
</evidence>
<proteinExistence type="inferred from homology"/>
<keyword evidence="7" id="KW-0630">Potassium</keyword>
<keyword evidence="4" id="KW-0633">Potassium transport</keyword>
<evidence type="ECO:0000256" key="6">
    <source>
        <dbReference type="ARBA" id="ARBA00022826"/>
    </source>
</evidence>
<feature type="transmembrane region" description="Helical" evidence="12">
    <location>
        <begin position="222"/>
        <end position="242"/>
    </location>
</feature>
<evidence type="ECO:0000313" key="13">
    <source>
        <dbReference type="EMBL" id="KAK8761949.1"/>
    </source>
</evidence>
<reference evidence="13 14" key="1">
    <citation type="journal article" date="2023" name="Arcadia Sci">
        <title>De novo assembly of a long-read Amblyomma americanum tick genome.</title>
        <authorList>
            <person name="Chou S."/>
            <person name="Poskanzer K.E."/>
            <person name="Rollins M."/>
            <person name="Thuy-Boun P.S."/>
        </authorList>
    </citation>
    <scope>NUCLEOTIDE SEQUENCE [LARGE SCALE GENOMIC DNA]</scope>
    <source>
        <strain evidence="13">F_SG_1</strain>
        <tissue evidence="13">Salivary glands</tissue>
    </source>
</reference>
<evidence type="ECO:0000256" key="3">
    <source>
        <dbReference type="ARBA" id="ARBA00022448"/>
    </source>
</evidence>